<dbReference type="OrthoDB" id="8036689at2759"/>
<evidence type="ECO:0000313" key="1">
    <source>
        <dbReference type="EMBL" id="GFU23954.1"/>
    </source>
</evidence>
<dbReference type="PANTHER" id="PTHR47331:SF1">
    <property type="entry name" value="GAG-LIKE PROTEIN"/>
    <property type="match status" value="1"/>
</dbReference>
<accession>A0A8X6QP68</accession>
<protein>
    <submittedName>
        <fullName evidence="1">Uncharacterized protein</fullName>
    </submittedName>
</protein>
<name>A0A8X6QP68_NEPPI</name>
<gene>
    <name evidence="1" type="ORF">NPIL_256421</name>
</gene>
<evidence type="ECO:0000313" key="2">
    <source>
        <dbReference type="Proteomes" id="UP000887013"/>
    </source>
</evidence>
<dbReference type="AlphaFoldDB" id="A0A8X6QP68"/>
<dbReference type="Proteomes" id="UP000887013">
    <property type="component" value="Unassembled WGS sequence"/>
</dbReference>
<dbReference type="PANTHER" id="PTHR47331">
    <property type="entry name" value="PHD-TYPE DOMAIN-CONTAINING PROTEIN"/>
    <property type="match status" value="1"/>
</dbReference>
<dbReference type="EMBL" id="BMAW01081333">
    <property type="protein sequence ID" value="GFU23954.1"/>
    <property type="molecule type" value="Genomic_DNA"/>
</dbReference>
<reference evidence="1" key="1">
    <citation type="submission" date="2020-08" db="EMBL/GenBank/DDBJ databases">
        <title>Multicomponent nature underlies the extraordinary mechanical properties of spider dragline silk.</title>
        <authorList>
            <person name="Kono N."/>
            <person name="Nakamura H."/>
            <person name="Mori M."/>
            <person name="Yoshida Y."/>
            <person name="Ohtoshi R."/>
            <person name="Malay A.D."/>
            <person name="Moran D.A.P."/>
            <person name="Tomita M."/>
            <person name="Numata K."/>
            <person name="Arakawa K."/>
        </authorList>
    </citation>
    <scope>NUCLEOTIDE SEQUENCE</scope>
</reference>
<sequence length="79" mass="8685">MGFSQYQFISNIKVSQCFLPFPGVKVIELHGFCEAPEAALGAMVYCKSQTPARNVALKVVASKSRMAPLKKITVPRLEL</sequence>
<proteinExistence type="predicted"/>
<keyword evidence="2" id="KW-1185">Reference proteome</keyword>
<organism evidence="1 2">
    <name type="scientific">Nephila pilipes</name>
    <name type="common">Giant wood spider</name>
    <name type="synonym">Nephila maculata</name>
    <dbReference type="NCBI Taxonomy" id="299642"/>
    <lineage>
        <taxon>Eukaryota</taxon>
        <taxon>Metazoa</taxon>
        <taxon>Ecdysozoa</taxon>
        <taxon>Arthropoda</taxon>
        <taxon>Chelicerata</taxon>
        <taxon>Arachnida</taxon>
        <taxon>Araneae</taxon>
        <taxon>Araneomorphae</taxon>
        <taxon>Entelegynae</taxon>
        <taxon>Araneoidea</taxon>
        <taxon>Nephilidae</taxon>
        <taxon>Nephila</taxon>
    </lineage>
</organism>
<dbReference type="InterPro" id="IPR008042">
    <property type="entry name" value="Retrotrans_Pao"/>
</dbReference>
<dbReference type="Pfam" id="PF05380">
    <property type="entry name" value="Peptidase_A17"/>
    <property type="match status" value="1"/>
</dbReference>
<comment type="caution">
    <text evidence="1">The sequence shown here is derived from an EMBL/GenBank/DDBJ whole genome shotgun (WGS) entry which is preliminary data.</text>
</comment>